<accession>X7E670</accession>
<evidence type="ECO:0000313" key="2">
    <source>
        <dbReference type="Proteomes" id="UP000022447"/>
    </source>
</evidence>
<dbReference type="Proteomes" id="UP000022447">
    <property type="component" value="Unassembled WGS sequence"/>
</dbReference>
<protein>
    <submittedName>
        <fullName evidence="1">Uncharacterized protein</fullName>
    </submittedName>
</protein>
<dbReference type="AlphaFoldDB" id="X7E670"/>
<proteinExistence type="predicted"/>
<sequence length="80" mass="9784">MPTPELRTEFRRLLDEWLRDYSSHPASLEMLEYSDFRLWLSTEGYADLVRNAWLADGEQRFRRYFREELSSAIARKPRWV</sequence>
<keyword evidence="2" id="KW-1185">Reference proteome</keyword>
<evidence type="ECO:0000313" key="1">
    <source>
        <dbReference type="EMBL" id="ETX11422.1"/>
    </source>
</evidence>
<comment type="caution">
    <text evidence="1">The sequence shown here is derived from an EMBL/GenBank/DDBJ whole genome shotgun (WGS) entry which is preliminary data.</text>
</comment>
<dbReference type="EMBL" id="JALZ01000073">
    <property type="protein sequence ID" value="ETX11422.1"/>
    <property type="molecule type" value="Genomic_DNA"/>
</dbReference>
<organism evidence="1 2">
    <name type="scientific">Roseivivax halodurans JCM 10272</name>
    <dbReference type="NCBI Taxonomy" id="1449350"/>
    <lineage>
        <taxon>Bacteria</taxon>
        <taxon>Pseudomonadati</taxon>
        <taxon>Pseudomonadota</taxon>
        <taxon>Alphaproteobacteria</taxon>
        <taxon>Rhodobacterales</taxon>
        <taxon>Roseobacteraceae</taxon>
        <taxon>Roseivivax</taxon>
    </lineage>
</organism>
<name>X7E670_9RHOB</name>
<gene>
    <name evidence="1" type="ORF">OCH239_20170</name>
</gene>
<reference evidence="1 2" key="1">
    <citation type="submission" date="2014-01" db="EMBL/GenBank/DDBJ databases">
        <title>Roseivivax halodurans JCM 10272 Genome Sequencing.</title>
        <authorList>
            <person name="Lai Q."/>
            <person name="Li G."/>
            <person name="Shao Z."/>
        </authorList>
    </citation>
    <scope>NUCLEOTIDE SEQUENCE [LARGE SCALE GENOMIC DNA]</scope>
    <source>
        <strain evidence="1 2">JCM 10272</strain>
    </source>
</reference>